<evidence type="ECO:0000313" key="10">
    <source>
        <dbReference type="Proteomes" id="UP000198304"/>
    </source>
</evidence>
<reference evidence="9 10" key="1">
    <citation type="submission" date="2017-06" db="EMBL/GenBank/DDBJ databases">
        <authorList>
            <person name="Kim H.J."/>
            <person name="Triplett B.A."/>
        </authorList>
    </citation>
    <scope>NUCLEOTIDE SEQUENCE [LARGE SCALE GENOMIC DNA]</scope>
    <source>
        <strain evidence="9 10">SCA</strain>
    </source>
</reference>
<evidence type="ECO:0000256" key="5">
    <source>
        <dbReference type="ARBA" id="ARBA00022989"/>
    </source>
</evidence>
<dbReference type="GO" id="GO:0016020">
    <property type="term" value="C:membrane"/>
    <property type="evidence" value="ECO:0007669"/>
    <property type="project" value="UniProtKB-SubCell"/>
</dbReference>
<dbReference type="RefSeq" id="WP_089283965.1">
    <property type="nucleotide sequence ID" value="NZ_FZOJ01000018.1"/>
</dbReference>
<feature type="transmembrane region" description="Helical" evidence="7">
    <location>
        <begin position="85"/>
        <end position="106"/>
    </location>
</feature>
<keyword evidence="6 7" id="KW-0472">Membrane</keyword>
<proteinExistence type="inferred from homology"/>
<dbReference type="Pfam" id="PF02163">
    <property type="entry name" value="Peptidase_M50"/>
    <property type="match status" value="1"/>
</dbReference>
<dbReference type="CDD" id="cd05709">
    <property type="entry name" value="S2P-M50"/>
    <property type="match status" value="1"/>
</dbReference>
<dbReference type="GO" id="GO:0006508">
    <property type="term" value="P:proteolysis"/>
    <property type="evidence" value="ECO:0007669"/>
    <property type="project" value="InterPro"/>
</dbReference>
<dbReference type="AlphaFoldDB" id="A0A239GTX7"/>
<evidence type="ECO:0000256" key="3">
    <source>
        <dbReference type="ARBA" id="ARBA00007931"/>
    </source>
</evidence>
<accession>A0A239GTX7</accession>
<feature type="transmembrane region" description="Helical" evidence="7">
    <location>
        <begin position="6"/>
        <end position="25"/>
    </location>
</feature>
<evidence type="ECO:0000259" key="8">
    <source>
        <dbReference type="Pfam" id="PF02163"/>
    </source>
</evidence>
<comment type="similarity">
    <text evidence="3">Belongs to the peptidase M50B family.</text>
</comment>
<evidence type="ECO:0000256" key="6">
    <source>
        <dbReference type="ARBA" id="ARBA00023136"/>
    </source>
</evidence>
<dbReference type="Proteomes" id="UP000198304">
    <property type="component" value="Unassembled WGS sequence"/>
</dbReference>
<feature type="domain" description="Peptidase M50" evidence="8">
    <location>
        <begin position="9"/>
        <end position="182"/>
    </location>
</feature>
<evidence type="ECO:0000313" key="9">
    <source>
        <dbReference type="EMBL" id="SNS72335.1"/>
    </source>
</evidence>
<evidence type="ECO:0000256" key="7">
    <source>
        <dbReference type="SAM" id="Phobius"/>
    </source>
</evidence>
<sequence length="213" mass="23931">MMGDILVIIGIFYLSVLIHEIGHCVMPRLAGVKEFNNIYLGIGNELYRLQVGNFNIVMNRFLVPFGYVGGKEKINYDSFNVLQRALIHLGGIIFNLAIAIIAFGVIYYSSYDFLLIGSFASLIPYIFKSVVYSSLWVFQNGFEGVTALLNAKNNLGIYFYFYIFGIINSFIFIFNTIPIPMMIKNGKILFNDGGQFIFKGLLNKGTASSKGCR</sequence>
<comment type="subcellular location">
    <subcellularLocation>
        <location evidence="2">Membrane</location>
        <topology evidence="2">Multi-pass membrane protein</topology>
    </subcellularLocation>
</comment>
<name>A0A239GTX7_9FIRM</name>
<keyword evidence="4 7" id="KW-0812">Transmembrane</keyword>
<evidence type="ECO:0000256" key="2">
    <source>
        <dbReference type="ARBA" id="ARBA00004141"/>
    </source>
</evidence>
<evidence type="ECO:0000256" key="4">
    <source>
        <dbReference type="ARBA" id="ARBA00022692"/>
    </source>
</evidence>
<evidence type="ECO:0000256" key="1">
    <source>
        <dbReference type="ARBA" id="ARBA00001947"/>
    </source>
</evidence>
<feature type="transmembrane region" description="Helical" evidence="7">
    <location>
        <begin position="157"/>
        <end position="177"/>
    </location>
</feature>
<dbReference type="OrthoDB" id="2080990at2"/>
<organism evidence="9 10">
    <name type="scientific">Anaerovirgula multivorans</name>
    <dbReference type="NCBI Taxonomy" id="312168"/>
    <lineage>
        <taxon>Bacteria</taxon>
        <taxon>Bacillati</taxon>
        <taxon>Bacillota</taxon>
        <taxon>Clostridia</taxon>
        <taxon>Peptostreptococcales</taxon>
        <taxon>Natronincolaceae</taxon>
        <taxon>Anaerovirgula</taxon>
    </lineage>
</organism>
<feature type="transmembrane region" description="Helical" evidence="7">
    <location>
        <begin position="113"/>
        <end position="137"/>
    </location>
</feature>
<protein>
    <submittedName>
        <fullName evidence="9">Peptidase family M50</fullName>
    </submittedName>
</protein>
<keyword evidence="5 7" id="KW-1133">Transmembrane helix</keyword>
<gene>
    <name evidence="9" type="ORF">SAMN05446037_101879</name>
</gene>
<dbReference type="EMBL" id="FZOJ01000018">
    <property type="protein sequence ID" value="SNS72335.1"/>
    <property type="molecule type" value="Genomic_DNA"/>
</dbReference>
<dbReference type="InterPro" id="IPR008915">
    <property type="entry name" value="Peptidase_M50"/>
</dbReference>
<comment type="cofactor">
    <cofactor evidence="1">
        <name>Zn(2+)</name>
        <dbReference type="ChEBI" id="CHEBI:29105"/>
    </cofactor>
</comment>
<keyword evidence="10" id="KW-1185">Reference proteome</keyword>